<feature type="transmembrane region" description="Helical" evidence="2">
    <location>
        <begin position="642"/>
        <end position="666"/>
    </location>
</feature>
<dbReference type="KEGG" id="pgut:117680037"/>
<dbReference type="PANTHER" id="PTHR11161:SF0">
    <property type="entry name" value="O-ACYLTRANSFERASE LIKE PROTEIN"/>
    <property type="match status" value="1"/>
</dbReference>
<dbReference type="AlphaFoldDB" id="A0A6P9DRM4"/>
<evidence type="ECO:0000313" key="5">
    <source>
        <dbReference type="Proteomes" id="UP001652622"/>
    </source>
</evidence>
<dbReference type="Pfam" id="PF01757">
    <property type="entry name" value="Acyl_transf_3"/>
    <property type="match status" value="1"/>
</dbReference>
<dbReference type="GO" id="GO:0016747">
    <property type="term" value="F:acyltransferase activity, transferring groups other than amino-acyl groups"/>
    <property type="evidence" value="ECO:0007669"/>
    <property type="project" value="InterPro"/>
</dbReference>
<dbReference type="PANTHER" id="PTHR11161">
    <property type="entry name" value="O-ACYLTRANSFERASE"/>
    <property type="match status" value="1"/>
</dbReference>
<protein>
    <submittedName>
        <fullName evidence="6">O-acyltransferase like protein</fullName>
    </submittedName>
</protein>
<feature type="domain" description="Nose resistant-to-fluoxetine protein N-terminal" evidence="4">
    <location>
        <begin position="29"/>
        <end position="150"/>
    </location>
</feature>
<feature type="signal peptide" evidence="3">
    <location>
        <begin position="1"/>
        <end position="25"/>
    </location>
</feature>
<keyword evidence="3" id="KW-0732">Signal</keyword>
<feature type="transmembrane region" description="Helical" evidence="2">
    <location>
        <begin position="168"/>
        <end position="192"/>
    </location>
</feature>
<keyword evidence="2" id="KW-1133">Transmembrane helix</keyword>
<evidence type="ECO:0000256" key="3">
    <source>
        <dbReference type="SAM" id="SignalP"/>
    </source>
</evidence>
<dbReference type="GeneID" id="117680037"/>
<feature type="chain" id="PRO_5028073117" evidence="3">
    <location>
        <begin position="26"/>
        <end position="687"/>
    </location>
</feature>
<keyword evidence="2" id="KW-0812">Transmembrane</keyword>
<evidence type="ECO:0000256" key="2">
    <source>
        <dbReference type="SAM" id="Phobius"/>
    </source>
</evidence>
<gene>
    <name evidence="6" type="primary">LOC117680037</name>
</gene>
<organism evidence="5 6">
    <name type="scientific">Pantherophis guttatus</name>
    <name type="common">Corn snake</name>
    <name type="synonym">Elaphe guttata</name>
    <dbReference type="NCBI Taxonomy" id="94885"/>
    <lineage>
        <taxon>Eukaryota</taxon>
        <taxon>Metazoa</taxon>
        <taxon>Chordata</taxon>
        <taxon>Craniata</taxon>
        <taxon>Vertebrata</taxon>
        <taxon>Euteleostomi</taxon>
        <taxon>Lepidosauria</taxon>
        <taxon>Squamata</taxon>
        <taxon>Bifurcata</taxon>
        <taxon>Unidentata</taxon>
        <taxon>Episquamata</taxon>
        <taxon>Toxicofera</taxon>
        <taxon>Serpentes</taxon>
        <taxon>Colubroidea</taxon>
        <taxon>Colubridae</taxon>
        <taxon>Colubrinae</taxon>
        <taxon>Pantherophis</taxon>
    </lineage>
</organism>
<feature type="transmembrane region" description="Helical" evidence="2">
    <location>
        <begin position="502"/>
        <end position="523"/>
    </location>
</feature>
<feature type="transmembrane region" description="Helical" evidence="2">
    <location>
        <begin position="602"/>
        <end position="622"/>
    </location>
</feature>
<feature type="transmembrane region" description="Helical" evidence="2">
    <location>
        <begin position="535"/>
        <end position="558"/>
    </location>
</feature>
<dbReference type="InterPro" id="IPR006621">
    <property type="entry name" value="Nose-resist-to-fluoxetine_N"/>
</dbReference>
<accession>A0A6P9DRM4</accession>
<feature type="transmembrane region" description="Helical" evidence="2">
    <location>
        <begin position="326"/>
        <end position="346"/>
    </location>
</feature>
<reference evidence="6" key="1">
    <citation type="submission" date="2025-08" db="UniProtKB">
        <authorList>
            <consortium name="RefSeq"/>
        </authorList>
    </citation>
    <scope>IDENTIFICATION</scope>
    <source>
        <tissue evidence="6">Blood</tissue>
    </source>
</reference>
<evidence type="ECO:0000313" key="6">
    <source>
        <dbReference type="RefSeq" id="XP_034298389.1"/>
    </source>
</evidence>
<evidence type="ECO:0000256" key="1">
    <source>
        <dbReference type="SAM" id="MobiDB-lite"/>
    </source>
</evidence>
<evidence type="ECO:0000259" key="4">
    <source>
        <dbReference type="SMART" id="SM00703"/>
    </source>
</evidence>
<dbReference type="RefSeq" id="XP_034298389.1">
    <property type="nucleotide sequence ID" value="XM_034442498.1"/>
</dbReference>
<feature type="transmembrane region" description="Helical" evidence="2">
    <location>
        <begin position="457"/>
        <end position="482"/>
    </location>
</feature>
<dbReference type="InParanoid" id="A0A6P9DRM4"/>
<sequence length="687" mass="77951">MKSGQMVTYLLKLFLFSFLISTSPAINITHECWEDVTEFLSDLNAEKPKSYAIKMYDSVGKYSSSILNGNVDRLGSYTECISAEAPSGKFRGQYCKLQLQQGRIDYYNGICVPDSCQEEEITALATLDIFKFKSTSFLLPLPSLFALNATISFNTVARCAKDLSTIDAFTGACLFISVLFIILPVAGTIYSADLWRKAKDNKQPSDANYGSTSSMQKPTSTSKTEKTQTDESISRILPLVDGLKQSTLDCIMKCFSLQNNLPAIWMTQSPQDVSLALNGLRSLSLLWIISGHTSQMTAWQNLDNTLEWEAKVLTNPIYIYSRSGPFYLGVDTFFIISGLLSSWSFLKMVNCSGKDINFCIALKYLWNRFLRLQPLHMYSVCLLVGLYSVTPWGALWEFLKLEVENCRRMWWTNLLLINNFIAGPDLCNGWTWYLANDFQFYFITPLLVFLSSRRKCWLVIAGTFLFLATFTATALLSFVYRLPVANPHDMRQRSTVMYFLEYYSKPYCRYGPFLVGVFLGLFMNRHQPPVLRTKVQACIGWLCALISMSMVIALAYTLEDSHSFYSPVLAIYQAVHRTVWATAVGWIIFACEEGYGGFINTILSWSVWTVVARISYACYLVHPMMILLYNGLQETLIHYSDINMFYLFLGHCLMTFMVGVALTAMVETPLQKLKMSLGSMHQHGSRL</sequence>
<keyword evidence="5" id="KW-1185">Reference proteome</keyword>
<dbReference type="Proteomes" id="UP001652622">
    <property type="component" value="Unplaced"/>
</dbReference>
<feature type="transmembrane region" description="Helical" evidence="2">
    <location>
        <begin position="430"/>
        <end position="450"/>
    </location>
</feature>
<feature type="transmembrane region" description="Helical" evidence="2">
    <location>
        <begin position="570"/>
        <end position="590"/>
    </location>
</feature>
<proteinExistence type="predicted"/>
<dbReference type="OMA" id="QGQYCKL"/>
<keyword evidence="2" id="KW-0472">Membrane</keyword>
<name>A0A6P9DRM4_PANGU</name>
<dbReference type="InterPro" id="IPR052728">
    <property type="entry name" value="O2_lipid_transport_reg"/>
</dbReference>
<dbReference type="InterPro" id="IPR002656">
    <property type="entry name" value="Acyl_transf_3_dom"/>
</dbReference>
<dbReference type="Pfam" id="PF20146">
    <property type="entry name" value="NRF"/>
    <property type="match status" value="1"/>
</dbReference>
<feature type="transmembrane region" description="Helical" evidence="2">
    <location>
        <begin position="375"/>
        <end position="396"/>
    </location>
</feature>
<dbReference type="SMART" id="SM00703">
    <property type="entry name" value="NRF"/>
    <property type="match status" value="1"/>
</dbReference>
<feature type="compositionally biased region" description="Polar residues" evidence="1">
    <location>
        <begin position="204"/>
        <end position="222"/>
    </location>
</feature>
<feature type="region of interest" description="Disordered" evidence="1">
    <location>
        <begin position="201"/>
        <end position="230"/>
    </location>
</feature>